<organism evidence="6 7">
    <name type="scientific">Desmophyllum pertusum</name>
    <dbReference type="NCBI Taxonomy" id="174260"/>
    <lineage>
        <taxon>Eukaryota</taxon>
        <taxon>Metazoa</taxon>
        <taxon>Cnidaria</taxon>
        <taxon>Anthozoa</taxon>
        <taxon>Hexacorallia</taxon>
        <taxon>Scleractinia</taxon>
        <taxon>Caryophylliina</taxon>
        <taxon>Caryophylliidae</taxon>
        <taxon>Desmophyllum</taxon>
    </lineage>
</organism>
<dbReference type="OrthoDB" id="2133190at2759"/>
<evidence type="ECO:0000313" key="7">
    <source>
        <dbReference type="Proteomes" id="UP001163046"/>
    </source>
</evidence>
<accession>A0A9X0D470</accession>
<keyword evidence="4" id="KW-0804">Transcription</keyword>
<dbReference type="Proteomes" id="UP001163046">
    <property type="component" value="Unassembled WGS sequence"/>
</dbReference>
<gene>
    <name evidence="6" type="primary">SREBF2_1</name>
    <name evidence="6" type="ORF">OS493_017443</name>
</gene>
<keyword evidence="3" id="KW-0238">DNA-binding</keyword>
<dbReference type="AlphaFoldDB" id="A0A9X0D470"/>
<sequence length="78" mass="8658">MKLTRDEEEGTCVTGEREKAAALMMACRHLPLPFLSGPCQRKKMLVEAATSLEKIGDKRSLQQCQQLLLQLNAVTAID</sequence>
<evidence type="ECO:0000256" key="3">
    <source>
        <dbReference type="ARBA" id="ARBA00023125"/>
    </source>
</evidence>
<keyword evidence="5" id="KW-0539">Nucleus</keyword>
<evidence type="ECO:0000256" key="1">
    <source>
        <dbReference type="ARBA" id="ARBA00004123"/>
    </source>
</evidence>
<keyword evidence="7" id="KW-1185">Reference proteome</keyword>
<comment type="subcellular location">
    <subcellularLocation>
        <location evidence="1">Nucleus</location>
    </subcellularLocation>
</comment>
<dbReference type="GO" id="GO:0000981">
    <property type="term" value="F:DNA-binding transcription factor activity, RNA polymerase II-specific"/>
    <property type="evidence" value="ECO:0007669"/>
    <property type="project" value="TreeGrafter"/>
</dbReference>
<proteinExistence type="predicted"/>
<dbReference type="PANTHER" id="PTHR46062">
    <property type="entry name" value="STEROL REGULATORY ELEMENT-BINDING PROTEIN"/>
    <property type="match status" value="1"/>
</dbReference>
<keyword evidence="2" id="KW-0805">Transcription regulation</keyword>
<comment type="caution">
    <text evidence="6">The sequence shown here is derived from an EMBL/GenBank/DDBJ whole genome shotgun (WGS) entry which is preliminary data.</text>
</comment>
<dbReference type="EMBL" id="MU825882">
    <property type="protein sequence ID" value="KAJ7385078.1"/>
    <property type="molecule type" value="Genomic_DNA"/>
</dbReference>
<dbReference type="GO" id="GO:0005634">
    <property type="term" value="C:nucleus"/>
    <property type="evidence" value="ECO:0007669"/>
    <property type="project" value="UniProtKB-SubCell"/>
</dbReference>
<evidence type="ECO:0000256" key="5">
    <source>
        <dbReference type="ARBA" id="ARBA00023242"/>
    </source>
</evidence>
<protein>
    <submittedName>
        <fullName evidence="6">Sterol regulatory element-binding protein 2</fullName>
    </submittedName>
</protein>
<evidence type="ECO:0000313" key="6">
    <source>
        <dbReference type="EMBL" id="KAJ7385078.1"/>
    </source>
</evidence>
<evidence type="ECO:0000256" key="2">
    <source>
        <dbReference type="ARBA" id="ARBA00023015"/>
    </source>
</evidence>
<dbReference type="GO" id="GO:0000978">
    <property type="term" value="F:RNA polymerase II cis-regulatory region sequence-specific DNA binding"/>
    <property type="evidence" value="ECO:0007669"/>
    <property type="project" value="TreeGrafter"/>
</dbReference>
<reference evidence="6" key="1">
    <citation type="submission" date="2023-01" db="EMBL/GenBank/DDBJ databases">
        <title>Genome assembly of the deep-sea coral Lophelia pertusa.</title>
        <authorList>
            <person name="Herrera S."/>
            <person name="Cordes E."/>
        </authorList>
    </citation>
    <scope>NUCLEOTIDE SEQUENCE</scope>
    <source>
        <strain evidence="6">USNM1676648</strain>
        <tissue evidence="6">Polyp</tissue>
    </source>
</reference>
<name>A0A9X0D470_9CNID</name>
<dbReference type="PANTHER" id="PTHR46062:SF1">
    <property type="entry name" value="LP12374P"/>
    <property type="match status" value="1"/>
</dbReference>
<evidence type="ECO:0000256" key="4">
    <source>
        <dbReference type="ARBA" id="ARBA00023163"/>
    </source>
</evidence>